<organism evidence="3 4">
    <name type="scientific">Roseibium algae</name>
    <dbReference type="NCBI Taxonomy" id="3123038"/>
    <lineage>
        <taxon>Bacteria</taxon>
        <taxon>Pseudomonadati</taxon>
        <taxon>Pseudomonadota</taxon>
        <taxon>Alphaproteobacteria</taxon>
        <taxon>Hyphomicrobiales</taxon>
        <taxon>Stappiaceae</taxon>
        <taxon>Roseibium</taxon>
    </lineage>
</organism>
<proteinExistence type="predicted"/>
<dbReference type="RefSeq" id="WP_340277152.1">
    <property type="nucleotide sequence ID" value="NZ_JBAKIA010000021.1"/>
</dbReference>
<dbReference type="InterPro" id="IPR008040">
    <property type="entry name" value="Hydant_A_N"/>
</dbReference>
<dbReference type="SUPFAM" id="SSF53067">
    <property type="entry name" value="Actin-like ATPase domain"/>
    <property type="match status" value="1"/>
</dbReference>
<dbReference type="InterPro" id="IPR045079">
    <property type="entry name" value="Oxoprolinase-like"/>
</dbReference>
<dbReference type="EMBL" id="JBAKIA010000021">
    <property type="protein sequence ID" value="MEJ8476544.1"/>
    <property type="molecule type" value="Genomic_DNA"/>
</dbReference>
<dbReference type="PANTHER" id="PTHR11365:SF23">
    <property type="entry name" value="HYPOTHETICAL 5-OXOPROLINASE (EUROFUNG)-RELATED"/>
    <property type="match status" value="1"/>
</dbReference>
<dbReference type="Proteomes" id="UP001385499">
    <property type="component" value="Unassembled WGS sequence"/>
</dbReference>
<evidence type="ECO:0000313" key="4">
    <source>
        <dbReference type="Proteomes" id="UP001385499"/>
    </source>
</evidence>
<protein>
    <submittedName>
        <fullName evidence="3">Hydantoinase/oxoprolinase family protein</fullName>
    </submittedName>
</protein>
<accession>A0ABU8TQU8</accession>
<dbReference type="Gene3D" id="3.30.420.40">
    <property type="match status" value="1"/>
</dbReference>
<sequence length="698" mass="74543">MTSYALGIDIGGTFTDLVVLNLDTGTINTAKELTTHDDPTRGVIEGVNKIVGDFCAADQVERVVHATTLFTNALIERRGVKAGLLTTHGFRDTLEISRERKYDIYDILLSVPDPLVPDDLRREVPERILNDGQVYSELDETELQAQVDALVASGTEALAICFQNAFAHPSHEIRARELIAQWYPDLPVSLSHEVSPQLGEYERMSTVAANAYVQPLAKNYINGLVVALEELGIMAPFFMMLSNGGLTDVEEAQKFPVRLLESGPAAGVLSAASFGRMMGEEALIAFDMGGTTAKIALVQDNEPDIAYSFEAAPEKRFAPGSGLPINISTIELIEIGAGGGSIAHVNDLGLLKVGPRSAGSKPGPVCYGRGGQDLTVTDCDMIMGCLNPEYFAGGSIDIKIGEAKSVAVGLGSSIGLDADGAAFGVYDIVCENMAAAARVHVARHGQDVRNFSFFATGGAGPVHAVNVARKLGAKRVIIPLAAGVASALGLLLAPARLDRVAPVGQSLNRIDPAELNTKFDAIISSAASIVERTVAGKKPRIERFADMRYARQGYDITVRLPDGPVTEDTLATWRDRFESEYRKQFSSVLAGQAIEVTNIRAFAISPTFDGTVKLEVSDDEQSREVRDRPLHTGLSGTSDVITVLNRSTMTDGQTWAGPLVIEEQDSTVVVGQAAEVRVDTLGNLIVDLTHEAPAALEG</sequence>
<dbReference type="Pfam" id="PF01968">
    <property type="entry name" value="Hydantoinase_A"/>
    <property type="match status" value="1"/>
</dbReference>
<evidence type="ECO:0000259" key="1">
    <source>
        <dbReference type="Pfam" id="PF01968"/>
    </source>
</evidence>
<reference evidence="3 4" key="1">
    <citation type="submission" date="2024-02" db="EMBL/GenBank/DDBJ databases">
        <title>Roseibium algae sp. nov., isolated from marine alga (Grateloupia sp.), showing potential in myo-inositol conversion.</title>
        <authorList>
            <person name="Wang Y."/>
        </authorList>
    </citation>
    <scope>NUCLEOTIDE SEQUENCE [LARGE SCALE GENOMIC DNA]</scope>
    <source>
        <strain evidence="3 4">H3510</strain>
    </source>
</reference>
<gene>
    <name evidence="3" type="ORF">V6575_20840</name>
</gene>
<dbReference type="InterPro" id="IPR043129">
    <property type="entry name" value="ATPase_NBD"/>
</dbReference>
<evidence type="ECO:0000259" key="2">
    <source>
        <dbReference type="Pfam" id="PF05378"/>
    </source>
</evidence>
<name>A0ABU8TQU8_9HYPH</name>
<dbReference type="PANTHER" id="PTHR11365">
    <property type="entry name" value="5-OXOPROLINASE RELATED"/>
    <property type="match status" value="1"/>
</dbReference>
<feature type="domain" description="Hydantoinase/oxoprolinase N-terminal" evidence="2">
    <location>
        <begin position="6"/>
        <end position="180"/>
    </location>
</feature>
<dbReference type="Pfam" id="PF05378">
    <property type="entry name" value="Hydant_A_N"/>
    <property type="match status" value="1"/>
</dbReference>
<feature type="domain" description="Hydantoinase A/oxoprolinase" evidence="1">
    <location>
        <begin position="203"/>
        <end position="496"/>
    </location>
</feature>
<evidence type="ECO:0000313" key="3">
    <source>
        <dbReference type="EMBL" id="MEJ8476544.1"/>
    </source>
</evidence>
<comment type="caution">
    <text evidence="3">The sequence shown here is derived from an EMBL/GenBank/DDBJ whole genome shotgun (WGS) entry which is preliminary data.</text>
</comment>
<keyword evidence="4" id="KW-1185">Reference proteome</keyword>
<dbReference type="InterPro" id="IPR002821">
    <property type="entry name" value="Hydantoinase_A"/>
</dbReference>